<dbReference type="Gene3D" id="1.10.3720.10">
    <property type="entry name" value="MetI-like"/>
    <property type="match status" value="1"/>
</dbReference>
<dbReference type="InterPro" id="IPR000515">
    <property type="entry name" value="MetI-like"/>
</dbReference>
<keyword evidence="4 7" id="KW-0812">Transmembrane</keyword>
<evidence type="ECO:0000256" key="1">
    <source>
        <dbReference type="ARBA" id="ARBA00004651"/>
    </source>
</evidence>
<accession>A0A369M3T0</accession>
<evidence type="ECO:0000259" key="8">
    <source>
        <dbReference type="PROSITE" id="PS50928"/>
    </source>
</evidence>
<evidence type="ECO:0000256" key="2">
    <source>
        <dbReference type="ARBA" id="ARBA00022448"/>
    </source>
</evidence>
<evidence type="ECO:0000313" key="10">
    <source>
        <dbReference type="Proteomes" id="UP000254000"/>
    </source>
</evidence>
<gene>
    <name evidence="9" type="ORF">C1877_07195</name>
</gene>
<dbReference type="PROSITE" id="PS50928">
    <property type="entry name" value="ABC_TM1"/>
    <property type="match status" value="1"/>
</dbReference>
<feature type="domain" description="ABC transmembrane type-1" evidence="8">
    <location>
        <begin position="100"/>
        <end position="281"/>
    </location>
</feature>
<dbReference type="CDD" id="cd06261">
    <property type="entry name" value="TM_PBP2"/>
    <property type="match status" value="1"/>
</dbReference>
<keyword evidence="3" id="KW-1003">Cell membrane</keyword>
<dbReference type="RefSeq" id="WP_015540533.1">
    <property type="nucleotide sequence ID" value="NZ_CABMMS010000004.1"/>
</dbReference>
<evidence type="ECO:0000256" key="5">
    <source>
        <dbReference type="ARBA" id="ARBA00022989"/>
    </source>
</evidence>
<organism evidence="9 10">
    <name type="scientific">Gordonibacter pamelaeae</name>
    <dbReference type="NCBI Taxonomy" id="471189"/>
    <lineage>
        <taxon>Bacteria</taxon>
        <taxon>Bacillati</taxon>
        <taxon>Actinomycetota</taxon>
        <taxon>Coriobacteriia</taxon>
        <taxon>Eggerthellales</taxon>
        <taxon>Eggerthellaceae</taxon>
        <taxon>Gordonibacter</taxon>
    </lineage>
</organism>
<dbReference type="Pfam" id="PF00528">
    <property type="entry name" value="BPD_transp_1"/>
    <property type="match status" value="1"/>
</dbReference>
<dbReference type="GO" id="GO:0055085">
    <property type="term" value="P:transmembrane transport"/>
    <property type="evidence" value="ECO:0007669"/>
    <property type="project" value="InterPro"/>
</dbReference>
<dbReference type="SUPFAM" id="SSF161098">
    <property type="entry name" value="MetI-like"/>
    <property type="match status" value="1"/>
</dbReference>
<feature type="transmembrane region" description="Helical" evidence="7">
    <location>
        <begin position="233"/>
        <end position="251"/>
    </location>
</feature>
<comment type="similarity">
    <text evidence="7">Belongs to the binding-protein-dependent transport system permease family.</text>
</comment>
<protein>
    <submittedName>
        <fullName evidence="9">ABC transporter permease</fullName>
    </submittedName>
</protein>
<dbReference type="PANTHER" id="PTHR30151:SF0">
    <property type="entry name" value="ABC TRANSPORTER PERMEASE PROTEIN MJ0413-RELATED"/>
    <property type="match status" value="1"/>
</dbReference>
<evidence type="ECO:0000256" key="7">
    <source>
        <dbReference type="RuleBase" id="RU363032"/>
    </source>
</evidence>
<feature type="transmembrane region" description="Helical" evidence="7">
    <location>
        <begin position="140"/>
        <end position="160"/>
    </location>
</feature>
<dbReference type="PANTHER" id="PTHR30151">
    <property type="entry name" value="ALKANE SULFONATE ABC TRANSPORTER-RELATED, MEMBRANE SUBUNIT"/>
    <property type="match status" value="1"/>
</dbReference>
<feature type="transmembrane region" description="Helical" evidence="7">
    <location>
        <begin position="257"/>
        <end position="282"/>
    </location>
</feature>
<dbReference type="Proteomes" id="UP000254000">
    <property type="component" value="Unassembled WGS sequence"/>
</dbReference>
<evidence type="ECO:0000256" key="4">
    <source>
        <dbReference type="ARBA" id="ARBA00022692"/>
    </source>
</evidence>
<dbReference type="GeneID" id="78359481"/>
<dbReference type="InterPro" id="IPR035906">
    <property type="entry name" value="MetI-like_sf"/>
</dbReference>
<comment type="subcellular location">
    <subcellularLocation>
        <location evidence="1 7">Cell membrane</location>
        <topology evidence="1 7">Multi-pass membrane protein</topology>
    </subcellularLocation>
</comment>
<keyword evidence="6 7" id="KW-0472">Membrane</keyword>
<dbReference type="OrthoDB" id="3173654at2"/>
<evidence type="ECO:0000256" key="6">
    <source>
        <dbReference type="ARBA" id="ARBA00023136"/>
    </source>
</evidence>
<feature type="transmembrane region" description="Helical" evidence="7">
    <location>
        <begin position="39"/>
        <end position="61"/>
    </location>
</feature>
<name>A0A369M3T0_9ACTN</name>
<reference evidence="9 10" key="1">
    <citation type="journal article" date="2018" name="Elife">
        <title>Discovery and characterization of a prevalent human gut bacterial enzyme sufficient for the inactivation of a family of plant toxins.</title>
        <authorList>
            <person name="Koppel N."/>
            <person name="Bisanz J.E."/>
            <person name="Pandelia M.E."/>
            <person name="Turnbaugh P.J."/>
            <person name="Balskus E.P."/>
        </authorList>
    </citation>
    <scope>NUCLEOTIDE SEQUENCE [LARGE SCALE GENOMIC DNA]</scope>
    <source>
        <strain evidence="9 10">3C</strain>
    </source>
</reference>
<keyword evidence="2 7" id="KW-0813">Transport</keyword>
<feature type="transmembrane region" description="Helical" evidence="7">
    <location>
        <begin position="166"/>
        <end position="188"/>
    </location>
</feature>
<comment type="caution">
    <text evidence="9">The sequence shown here is derived from an EMBL/GenBank/DDBJ whole genome shotgun (WGS) entry which is preliminary data.</text>
</comment>
<dbReference type="EMBL" id="PPTS01000004">
    <property type="protein sequence ID" value="RDB65126.1"/>
    <property type="molecule type" value="Genomic_DNA"/>
</dbReference>
<evidence type="ECO:0000256" key="3">
    <source>
        <dbReference type="ARBA" id="ARBA00022475"/>
    </source>
</evidence>
<dbReference type="GO" id="GO:0005886">
    <property type="term" value="C:plasma membrane"/>
    <property type="evidence" value="ECO:0007669"/>
    <property type="project" value="UniProtKB-SubCell"/>
</dbReference>
<keyword evidence="10" id="KW-1185">Reference proteome</keyword>
<dbReference type="AlphaFoldDB" id="A0A369M3T0"/>
<feature type="transmembrane region" description="Helical" evidence="7">
    <location>
        <begin position="107"/>
        <end position="128"/>
    </location>
</feature>
<evidence type="ECO:0000313" key="9">
    <source>
        <dbReference type="EMBL" id="RDB65126.1"/>
    </source>
</evidence>
<proteinExistence type="inferred from homology"/>
<keyword evidence="5 7" id="KW-1133">Transmembrane helix</keyword>
<sequence>MRAHASADDRLIERHLDGGCTDGGFVDVRGGRARDRAKTFGSIVAGLTVVLAIWGLFALFFNGTGASALRFPTPVETFARLSEYLFEGRSLYGQSIYAHVGASVQRLLVAFSLAAAFGIVLGSVLGYFTRIYAIGMAPVSIFQMIPGLAWLPIAILLFGLGDESAVFIIFAVSSMVITVDVAGGIRMVPAVLVRAAKMAGASGPAIFLKVLVPQASVSIINALRVGMSSAWRVLIAAEMVVGTGIGLGYSIELTRDLLDYVGAFACIAVICVIGLAIDRVVLATFEKAIRHRLGLEEGY</sequence>